<dbReference type="Pfam" id="PF01337">
    <property type="entry name" value="Barstar"/>
    <property type="match status" value="1"/>
</dbReference>
<evidence type="ECO:0000313" key="4">
    <source>
        <dbReference type="Proteomes" id="UP000283128"/>
    </source>
</evidence>
<dbReference type="InterPro" id="IPR035905">
    <property type="entry name" value="Barstar-like_sf"/>
</dbReference>
<dbReference type="OrthoDB" id="5184890at2"/>
<comment type="similarity">
    <text evidence="1">Belongs to the barstar family.</text>
</comment>
<comment type="caution">
    <text evidence="3">The sequence shown here is derived from an EMBL/GenBank/DDBJ whole genome shotgun (WGS) entry which is preliminary data.</text>
</comment>
<dbReference type="Proteomes" id="UP000283128">
    <property type="component" value="Unassembled WGS sequence"/>
</dbReference>
<evidence type="ECO:0000313" key="3">
    <source>
        <dbReference type="EMBL" id="RVU25424.1"/>
    </source>
</evidence>
<dbReference type="CDD" id="cd05141">
    <property type="entry name" value="Barstar_evA4336-like"/>
    <property type="match status" value="1"/>
</dbReference>
<gene>
    <name evidence="3" type="ORF">EOT10_14360</name>
</gene>
<sequence>MTGFAPDRIRVLDLEGVKDKAEFMDRCVRDLELPDWFGRNWDALFDVLTDVSFWPDGSDQALLLSVVGWRAYAAARPEEWETALDVFSDAVDRRRDRNPRLLVALTLGGSDHPPSETTG</sequence>
<dbReference type="SUPFAM" id="SSF52038">
    <property type="entry name" value="Barstar-related"/>
    <property type="match status" value="1"/>
</dbReference>
<dbReference type="InterPro" id="IPR000468">
    <property type="entry name" value="Barstar"/>
</dbReference>
<name>A0A437PT34_9ACTN</name>
<dbReference type="AlphaFoldDB" id="A0A437PT34"/>
<dbReference type="RefSeq" id="WP_127828551.1">
    <property type="nucleotide sequence ID" value="NZ_RZYA01000005.1"/>
</dbReference>
<evidence type="ECO:0000259" key="2">
    <source>
        <dbReference type="Pfam" id="PF01337"/>
    </source>
</evidence>
<reference evidence="3 4" key="1">
    <citation type="submission" date="2019-01" db="EMBL/GenBank/DDBJ databases">
        <title>Genome sequences of Streptomyces and Rhizobium isolates collected from root and soil.</title>
        <authorList>
            <person name="Chhettri S."/>
            <person name="Sevigny J.L."/>
            <person name="Sen A."/>
            <person name="Ennis N."/>
            <person name="Tisa L."/>
        </authorList>
    </citation>
    <scope>NUCLEOTIDE SEQUENCE [LARGE SCALE GENOMIC DNA]</scope>
    <source>
        <strain evidence="3 4">San01</strain>
    </source>
</reference>
<organism evidence="3 4">
    <name type="scientific">Streptomyces antnestii</name>
    <dbReference type="NCBI Taxonomy" id="2494256"/>
    <lineage>
        <taxon>Bacteria</taxon>
        <taxon>Bacillati</taxon>
        <taxon>Actinomycetota</taxon>
        <taxon>Actinomycetes</taxon>
        <taxon>Kitasatosporales</taxon>
        <taxon>Streptomycetaceae</taxon>
        <taxon>Streptomyces</taxon>
    </lineage>
</organism>
<proteinExistence type="inferred from homology"/>
<accession>A0A437PT34</accession>
<feature type="domain" description="Barstar (barnase inhibitor)" evidence="2">
    <location>
        <begin position="9"/>
        <end position="103"/>
    </location>
</feature>
<evidence type="ECO:0000256" key="1">
    <source>
        <dbReference type="ARBA" id="ARBA00006845"/>
    </source>
</evidence>
<dbReference type="EMBL" id="RZYA01000005">
    <property type="protein sequence ID" value="RVU25424.1"/>
    <property type="molecule type" value="Genomic_DNA"/>
</dbReference>
<protein>
    <recommendedName>
        <fullName evidence="2">Barstar (barnase inhibitor) domain-containing protein</fullName>
    </recommendedName>
</protein>
<dbReference type="Gene3D" id="3.30.370.10">
    <property type="entry name" value="Barstar-like"/>
    <property type="match status" value="1"/>
</dbReference>
<keyword evidence="4" id="KW-1185">Reference proteome</keyword>